<evidence type="ECO:0000313" key="17">
    <source>
        <dbReference type="Proteomes" id="UP001214603"/>
    </source>
</evidence>
<keyword evidence="8 16" id="KW-0067">ATP-binding</keyword>
<comment type="subcellular location">
    <subcellularLocation>
        <location evidence="1">Endomembrane system</location>
        <topology evidence="1">Multi-pass membrane protein</topology>
    </subcellularLocation>
    <subcellularLocation>
        <location evidence="2">Peroxisome</location>
    </subcellularLocation>
</comment>
<protein>
    <submittedName>
        <fullName evidence="16">ATP-binding cassette long-chain fatty acid transporter pxa2</fullName>
    </submittedName>
</protein>
<feature type="transmembrane region" description="Helical" evidence="14">
    <location>
        <begin position="350"/>
        <end position="369"/>
    </location>
</feature>
<dbReference type="Gene3D" id="3.40.50.300">
    <property type="entry name" value="P-loop containing nucleotide triphosphate hydrolases"/>
    <property type="match status" value="1"/>
</dbReference>
<dbReference type="GO" id="GO:0007031">
    <property type="term" value="P:peroxisome organization"/>
    <property type="evidence" value="ECO:0007669"/>
    <property type="project" value="TreeGrafter"/>
</dbReference>
<evidence type="ECO:0000256" key="10">
    <source>
        <dbReference type="ARBA" id="ARBA00022989"/>
    </source>
</evidence>
<keyword evidence="5 14" id="KW-0812">Transmembrane</keyword>
<feature type="compositionally biased region" description="Low complexity" evidence="13">
    <location>
        <begin position="873"/>
        <end position="916"/>
    </location>
</feature>
<keyword evidence="9" id="KW-1278">Translocase</keyword>
<comment type="similarity">
    <text evidence="3">Belongs to the ABC transporter superfamily. ABCD family. Peroxisomal fatty acyl CoA transporter (TC 3.A.1.203) subfamily.</text>
</comment>
<evidence type="ECO:0000256" key="3">
    <source>
        <dbReference type="ARBA" id="ARBA00008575"/>
    </source>
</evidence>
<dbReference type="SUPFAM" id="SSF52540">
    <property type="entry name" value="P-loop containing nucleoside triphosphate hydrolases"/>
    <property type="match status" value="1"/>
</dbReference>
<evidence type="ECO:0000256" key="1">
    <source>
        <dbReference type="ARBA" id="ARBA00004127"/>
    </source>
</evidence>
<keyword evidence="4" id="KW-0813">Transport</keyword>
<dbReference type="GO" id="GO:0012505">
    <property type="term" value="C:endomembrane system"/>
    <property type="evidence" value="ECO:0007669"/>
    <property type="project" value="UniProtKB-SubCell"/>
</dbReference>
<keyword evidence="17" id="KW-1185">Reference proteome</keyword>
<dbReference type="SUPFAM" id="SSF90123">
    <property type="entry name" value="ABC transporter transmembrane region"/>
    <property type="match status" value="1"/>
</dbReference>
<accession>A0AAF0E3Y7</accession>
<evidence type="ECO:0000256" key="14">
    <source>
        <dbReference type="SAM" id="Phobius"/>
    </source>
</evidence>
<feature type="transmembrane region" description="Helical" evidence="14">
    <location>
        <begin position="39"/>
        <end position="57"/>
    </location>
</feature>
<dbReference type="GO" id="GO:0140359">
    <property type="term" value="F:ABC-type transporter activity"/>
    <property type="evidence" value="ECO:0007669"/>
    <property type="project" value="InterPro"/>
</dbReference>
<keyword evidence="12" id="KW-0576">Peroxisome</keyword>
<dbReference type="Proteomes" id="UP001214603">
    <property type="component" value="Chromosome 9"/>
</dbReference>
<reference evidence="16" key="1">
    <citation type="submission" date="2023-03" db="EMBL/GenBank/DDBJ databases">
        <title>Mating type loci evolution in Malassezia.</title>
        <authorList>
            <person name="Coelho M.A."/>
        </authorList>
    </citation>
    <scope>NUCLEOTIDE SEQUENCE</scope>
    <source>
        <strain evidence="16">CBS 7876</strain>
    </source>
</reference>
<evidence type="ECO:0000259" key="15">
    <source>
        <dbReference type="PROSITE" id="PS50893"/>
    </source>
</evidence>
<dbReference type="Pfam" id="PF06472">
    <property type="entry name" value="ABC_membrane_2"/>
    <property type="match status" value="1"/>
</dbReference>
<dbReference type="EMBL" id="CP119942">
    <property type="protein sequence ID" value="WFD04600.1"/>
    <property type="molecule type" value="Genomic_DNA"/>
</dbReference>
<sequence length="955" mass="105519">MAVQSRLLPSWELVKMKAMERAVNFAVFYSQNYTNIQRGLTVFYFTGLTIGFAMMFAPRKSKGGAKNHEVTLRKGRGRRGGSNAPRVAVDSVFFKRLGYLLKILFPSWHCKEMGLLVSFTLTLIIRTMLSLYVADLDGRIVASLVRGERRSFFRNVLMWMGIAVPAVFTNSMISYLSSSMALAFRVRLTDHIQHRYLENLTFYKLTNLDDRVKNADQLVTVDVQLFSRALATLYGNIALPLLDVFLYNAQLMRTVGAEMMIGTTIIIRLTTILLQKLTPPFGQYAATEQQLEGEYRFSHARLIENSEEVGFYRGQELEKHLIDRCYFSLIKHINRVFHIRIGHGMMEEGVVKWLWGAIGLIICSAPVFFRIPGMSMGGGGGGGDMGSRTKLFVTNRRLLLSSSDAMGRIMYSYKELSELAGYTARLAELIDVMNDVEKGKAQKRLVSSGSEEEKQKKADVFNQRGVIDENSDEVIFDQVPIVSPNGDVLLEKLSFHIKPGQHLLIIGPNGCGKSSMFRILGGLWPVLGGKVTKPPNTQFTYIPQRPYLSLGTLRDQITYPDTVDEMHAKGVTDEDLFRILELLQIQNIVEREGGWEVKREWRDALSGGDKQRIAMARLFYHKPKYAILDECTSAVTLEIERIMYDHATELGITMMTVSHRPSLWKYHSHVLQYDGQGGYVFTELDADKRLELQEEKQQLEQKLLLMPKWQERSEELRAILARLHSKGVKGPNVEELKGQMITEANKAEASKTEANKAEAPKPEAPKAEAPKAEAPKAEAPKAEAPKTETPKPEVPKTEKSKAEAPKAEAPKPKAPKAETPKAEAPKAEAAKSQSTKAKTEATKDTKAGASKSSKKDTASAKAAKAEASKAEAPKAAPAAQPTAQPVQNEAAAKAPQAQAPFGQPAAQASAASEPAAPHFPPRAGAHIPGQPSSSGSGPAPPINFAELGGKKPPSK</sequence>
<dbReference type="InterPro" id="IPR036640">
    <property type="entry name" value="ABC1_TM_sf"/>
</dbReference>
<dbReference type="AlphaFoldDB" id="A0AAF0E3Y7"/>
<dbReference type="GO" id="GO:0015910">
    <property type="term" value="P:long-chain fatty acid import into peroxisome"/>
    <property type="evidence" value="ECO:0007669"/>
    <property type="project" value="TreeGrafter"/>
</dbReference>
<keyword evidence="6" id="KW-0547">Nucleotide-binding</keyword>
<dbReference type="Pfam" id="PF00005">
    <property type="entry name" value="ABC_tran"/>
    <property type="match status" value="1"/>
</dbReference>
<feature type="compositionally biased region" description="Basic and acidic residues" evidence="13">
    <location>
        <begin position="837"/>
        <end position="846"/>
    </location>
</feature>
<dbReference type="InterPro" id="IPR017871">
    <property type="entry name" value="ABC_transporter-like_CS"/>
</dbReference>
<dbReference type="InterPro" id="IPR003439">
    <property type="entry name" value="ABC_transporter-like_ATP-bd"/>
</dbReference>
<keyword evidence="7" id="KW-0378">Hydrolase</keyword>
<dbReference type="GO" id="GO:0016887">
    <property type="term" value="F:ATP hydrolysis activity"/>
    <property type="evidence" value="ECO:0007669"/>
    <property type="project" value="InterPro"/>
</dbReference>
<feature type="compositionally biased region" description="Basic and acidic residues" evidence="13">
    <location>
        <begin position="853"/>
        <end position="872"/>
    </location>
</feature>
<feature type="compositionally biased region" description="Basic and acidic residues" evidence="13">
    <location>
        <begin position="745"/>
        <end position="829"/>
    </location>
</feature>
<dbReference type="PANTHER" id="PTHR11384">
    <property type="entry name" value="ATP-BINDING CASSETTE, SUB-FAMILY D MEMBER"/>
    <property type="match status" value="1"/>
</dbReference>
<evidence type="ECO:0000256" key="6">
    <source>
        <dbReference type="ARBA" id="ARBA00022741"/>
    </source>
</evidence>
<dbReference type="GO" id="GO:0005778">
    <property type="term" value="C:peroxisomal membrane"/>
    <property type="evidence" value="ECO:0007669"/>
    <property type="project" value="TreeGrafter"/>
</dbReference>
<feature type="compositionally biased region" description="Low complexity" evidence="13">
    <location>
        <begin position="928"/>
        <end position="937"/>
    </location>
</feature>
<dbReference type="SMART" id="SM00382">
    <property type="entry name" value="AAA"/>
    <property type="match status" value="1"/>
</dbReference>
<dbReference type="InterPro" id="IPR027417">
    <property type="entry name" value="P-loop_NTPase"/>
</dbReference>
<feature type="transmembrane region" description="Helical" evidence="14">
    <location>
        <begin position="113"/>
        <end position="134"/>
    </location>
</feature>
<evidence type="ECO:0000256" key="2">
    <source>
        <dbReference type="ARBA" id="ARBA00004275"/>
    </source>
</evidence>
<feature type="transmembrane region" description="Helical" evidence="14">
    <location>
        <begin position="156"/>
        <end position="177"/>
    </location>
</feature>
<dbReference type="FunFam" id="3.40.50.300:FF:000800">
    <property type="entry name" value="ATP-binding cassette sub-family D member 1"/>
    <property type="match status" value="1"/>
</dbReference>
<evidence type="ECO:0000256" key="13">
    <source>
        <dbReference type="SAM" id="MobiDB-lite"/>
    </source>
</evidence>
<evidence type="ECO:0000256" key="8">
    <source>
        <dbReference type="ARBA" id="ARBA00022840"/>
    </source>
</evidence>
<evidence type="ECO:0000256" key="9">
    <source>
        <dbReference type="ARBA" id="ARBA00022967"/>
    </source>
</evidence>
<evidence type="ECO:0000256" key="11">
    <source>
        <dbReference type="ARBA" id="ARBA00023136"/>
    </source>
</evidence>
<dbReference type="PROSITE" id="PS00211">
    <property type="entry name" value="ABC_TRANSPORTER_1"/>
    <property type="match status" value="1"/>
</dbReference>
<evidence type="ECO:0000256" key="5">
    <source>
        <dbReference type="ARBA" id="ARBA00022692"/>
    </source>
</evidence>
<keyword evidence="11 14" id="KW-0472">Membrane</keyword>
<dbReference type="PANTHER" id="PTHR11384:SF69">
    <property type="entry name" value="PEROXISOMAL LONG-CHAIN FATTY ACID IMPORT PROTEIN 1"/>
    <property type="match status" value="1"/>
</dbReference>
<dbReference type="InterPro" id="IPR003593">
    <property type="entry name" value="AAA+_ATPase"/>
</dbReference>
<dbReference type="GO" id="GO:0042760">
    <property type="term" value="P:very long-chain fatty acid catabolic process"/>
    <property type="evidence" value="ECO:0007669"/>
    <property type="project" value="TreeGrafter"/>
</dbReference>
<dbReference type="PROSITE" id="PS50893">
    <property type="entry name" value="ABC_TRANSPORTER_2"/>
    <property type="match status" value="1"/>
</dbReference>
<dbReference type="GO" id="GO:0005324">
    <property type="term" value="F:long-chain fatty acid transmembrane transporter activity"/>
    <property type="evidence" value="ECO:0007669"/>
    <property type="project" value="TreeGrafter"/>
</dbReference>
<dbReference type="InterPro" id="IPR011527">
    <property type="entry name" value="ABC1_TM_dom"/>
</dbReference>
<evidence type="ECO:0000313" key="16">
    <source>
        <dbReference type="EMBL" id="WFD04600.1"/>
    </source>
</evidence>
<evidence type="ECO:0000256" key="4">
    <source>
        <dbReference type="ARBA" id="ARBA00022448"/>
    </source>
</evidence>
<evidence type="ECO:0000256" key="7">
    <source>
        <dbReference type="ARBA" id="ARBA00022801"/>
    </source>
</evidence>
<organism evidence="16 17">
    <name type="scientific">Malassezia obtusa</name>
    <dbReference type="NCBI Taxonomy" id="76774"/>
    <lineage>
        <taxon>Eukaryota</taxon>
        <taxon>Fungi</taxon>
        <taxon>Dikarya</taxon>
        <taxon>Basidiomycota</taxon>
        <taxon>Ustilaginomycotina</taxon>
        <taxon>Malasseziomycetes</taxon>
        <taxon>Malasseziales</taxon>
        <taxon>Malasseziaceae</taxon>
        <taxon>Malassezia</taxon>
    </lineage>
</organism>
<dbReference type="InterPro" id="IPR050835">
    <property type="entry name" value="ABC_transporter_sub-D"/>
</dbReference>
<dbReference type="GO" id="GO:0005524">
    <property type="term" value="F:ATP binding"/>
    <property type="evidence" value="ECO:0007669"/>
    <property type="project" value="UniProtKB-KW"/>
</dbReference>
<evidence type="ECO:0000256" key="12">
    <source>
        <dbReference type="ARBA" id="ARBA00023140"/>
    </source>
</evidence>
<gene>
    <name evidence="16" type="primary">PXA2</name>
    <name evidence="16" type="ORF">MOBT1_003314</name>
</gene>
<keyword evidence="10 14" id="KW-1133">Transmembrane helix</keyword>
<feature type="domain" description="ABC transporter" evidence="15">
    <location>
        <begin position="474"/>
        <end position="700"/>
    </location>
</feature>
<dbReference type="GO" id="GO:0006635">
    <property type="term" value="P:fatty acid beta-oxidation"/>
    <property type="evidence" value="ECO:0007669"/>
    <property type="project" value="TreeGrafter"/>
</dbReference>
<feature type="region of interest" description="Disordered" evidence="13">
    <location>
        <begin position="745"/>
        <end position="955"/>
    </location>
</feature>
<name>A0AAF0E3Y7_9BASI</name>
<dbReference type="CDD" id="cd03223">
    <property type="entry name" value="ABCD_peroxisomal_ALDP"/>
    <property type="match status" value="1"/>
</dbReference>
<proteinExistence type="inferred from homology"/>